<dbReference type="Proteomes" id="UP001596312">
    <property type="component" value="Unassembled WGS sequence"/>
</dbReference>
<evidence type="ECO:0000256" key="3">
    <source>
        <dbReference type="ARBA" id="ARBA00022692"/>
    </source>
</evidence>
<evidence type="ECO:0000313" key="8">
    <source>
        <dbReference type="Proteomes" id="UP001596312"/>
    </source>
</evidence>
<dbReference type="GO" id="GO:0005886">
    <property type="term" value="C:plasma membrane"/>
    <property type="evidence" value="ECO:0007669"/>
    <property type="project" value="UniProtKB-SubCell"/>
</dbReference>
<proteinExistence type="predicted"/>
<evidence type="ECO:0000256" key="1">
    <source>
        <dbReference type="ARBA" id="ARBA00004651"/>
    </source>
</evidence>
<evidence type="ECO:0000313" key="7">
    <source>
        <dbReference type="EMBL" id="MFC6905979.1"/>
    </source>
</evidence>
<reference evidence="7 8" key="1">
    <citation type="journal article" date="2019" name="Int. J. Syst. Evol. Microbiol.">
        <title>The Global Catalogue of Microorganisms (GCM) 10K type strain sequencing project: providing services to taxonomists for standard genome sequencing and annotation.</title>
        <authorList>
            <consortium name="The Broad Institute Genomics Platform"/>
            <consortium name="The Broad Institute Genome Sequencing Center for Infectious Disease"/>
            <person name="Wu L."/>
            <person name="Ma J."/>
        </authorList>
    </citation>
    <scope>NUCLEOTIDE SEQUENCE [LARGE SCALE GENOMIC DNA]</scope>
    <source>
        <strain evidence="7 8">CGMCC 1.3240</strain>
    </source>
</reference>
<keyword evidence="5 6" id="KW-0472">Membrane</keyword>
<protein>
    <submittedName>
        <fullName evidence="7">Urea ABC transporter permease</fullName>
    </submittedName>
</protein>
<dbReference type="EMBL" id="JBHSXQ010000003">
    <property type="protein sequence ID" value="MFC6905979.1"/>
    <property type="molecule type" value="Genomic_DNA"/>
</dbReference>
<dbReference type="AlphaFoldDB" id="A0ABD5V771"/>
<evidence type="ECO:0000256" key="4">
    <source>
        <dbReference type="ARBA" id="ARBA00022989"/>
    </source>
</evidence>
<keyword evidence="4 6" id="KW-1133">Transmembrane helix</keyword>
<feature type="transmembrane region" description="Helical" evidence="6">
    <location>
        <begin position="76"/>
        <end position="93"/>
    </location>
</feature>
<dbReference type="CDD" id="cd06581">
    <property type="entry name" value="TM_PBP1_LivM_like"/>
    <property type="match status" value="1"/>
</dbReference>
<dbReference type="Pfam" id="PF02653">
    <property type="entry name" value="BPD_transp_2"/>
    <property type="match status" value="1"/>
</dbReference>
<feature type="transmembrane region" description="Helical" evidence="6">
    <location>
        <begin position="260"/>
        <end position="277"/>
    </location>
</feature>
<keyword evidence="8" id="KW-1185">Reference proteome</keyword>
<organism evidence="7 8">
    <name type="scientific">Halalkalicoccus tibetensis</name>
    <dbReference type="NCBI Taxonomy" id="175632"/>
    <lineage>
        <taxon>Archaea</taxon>
        <taxon>Methanobacteriati</taxon>
        <taxon>Methanobacteriota</taxon>
        <taxon>Stenosarchaea group</taxon>
        <taxon>Halobacteria</taxon>
        <taxon>Halobacteriales</taxon>
        <taxon>Halococcaceae</taxon>
        <taxon>Halalkalicoccus</taxon>
    </lineage>
</organism>
<dbReference type="PANTHER" id="PTHR30482:SF4">
    <property type="entry name" value="SLR1201 PROTEIN"/>
    <property type="match status" value="1"/>
</dbReference>
<evidence type="ECO:0000256" key="6">
    <source>
        <dbReference type="SAM" id="Phobius"/>
    </source>
</evidence>
<feature type="transmembrane region" description="Helical" evidence="6">
    <location>
        <begin position="307"/>
        <end position="324"/>
    </location>
</feature>
<evidence type="ECO:0000256" key="5">
    <source>
        <dbReference type="ARBA" id="ARBA00023136"/>
    </source>
</evidence>
<sequence>MNPTDLRGVLDGPNTRGTSDRFWTGFGLAVFALALYPLVASTYAVANASLFLLYGILGLSLCVIWGYCGILSFGQVAFFGVGGYAFGIVGINLSTTTGAALGLLAGVGVATLFSFVLGYFMFYGGVRDVYVTIMTLVVALVIHTFMGQTAGSEWAIGEAALGGFDGMTGIPDLALGGVVLVETAFYYAVLITLLCTYLGLRALVNSDFGRAMVAVREDEERTELLGYDTKRIKLLVFTLGGALAGLSGVLYASWGNYMNPAVFGITFAALPVVWVSVGGRDSLLGAIGATYVIEWFSQQLSITGSEYALVVVGALLLVTILWLPEGVAPAVADWLDDARTDPAARGHEEVAD</sequence>
<comment type="caution">
    <text evidence="7">The sequence shown here is derived from an EMBL/GenBank/DDBJ whole genome shotgun (WGS) entry which is preliminary data.</text>
</comment>
<feature type="transmembrane region" description="Helical" evidence="6">
    <location>
        <begin position="234"/>
        <end position="254"/>
    </location>
</feature>
<feature type="transmembrane region" description="Helical" evidence="6">
    <location>
        <begin position="129"/>
        <end position="146"/>
    </location>
</feature>
<evidence type="ECO:0000256" key="2">
    <source>
        <dbReference type="ARBA" id="ARBA00022475"/>
    </source>
</evidence>
<feature type="transmembrane region" description="Helical" evidence="6">
    <location>
        <begin position="184"/>
        <end position="204"/>
    </location>
</feature>
<dbReference type="InterPro" id="IPR043428">
    <property type="entry name" value="LivM-like"/>
</dbReference>
<accession>A0ABD5V771</accession>
<name>A0ABD5V771_9EURY</name>
<keyword evidence="3 6" id="KW-0812">Transmembrane</keyword>
<feature type="transmembrane region" description="Helical" evidence="6">
    <location>
        <begin position="21"/>
        <end position="39"/>
    </location>
</feature>
<feature type="transmembrane region" description="Helical" evidence="6">
    <location>
        <begin position="51"/>
        <end position="69"/>
    </location>
</feature>
<keyword evidence="2" id="KW-1003">Cell membrane</keyword>
<dbReference type="RefSeq" id="WP_340604508.1">
    <property type="nucleotide sequence ID" value="NZ_JBBMXV010000003.1"/>
</dbReference>
<feature type="transmembrane region" description="Helical" evidence="6">
    <location>
        <begin position="99"/>
        <end position="122"/>
    </location>
</feature>
<dbReference type="InterPro" id="IPR001851">
    <property type="entry name" value="ABC_transp_permease"/>
</dbReference>
<dbReference type="PANTHER" id="PTHR30482">
    <property type="entry name" value="HIGH-AFFINITY BRANCHED-CHAIN AMINO ACID TRANSPORT SYSTEM PERMEASE"/>
    <property type="match status" value="1"/>
</dbReference>
<gene>
    <name evidence="7" type="ORF">ACFQGH_12325</name>
</gene>
<comment type="subcellular location">
    <subcellularLocation>
        <location evidence="1">Cell membrane</location>
        <topology evidence="1">Multi-pass membrane protein</topology>
    </subcellularLocation>
</comment>